<protein>
    <submittedName>
        <fullName evidence="3">SYN2 protein</fullName>
    </submittedName>
</protein>
<dbReference type="Gene3D" id="3.30.470.20">
    <property type="entry name" value="ATP-grasp fold, B domain"/>
    <property type="match status" value="1"/>
</dbReference>
<comment type="caution">
    <text evidence="3">The sequence shown here is derived from an EMBL/GenBank/DDBJ whole genome shotgun (WGS) entry which is preliminary data.</text>
</comment>
<keyword evidence="1" id="KW-0812">Transmembrane</keyword>
<dbReference type="InterPro" id="IPR020898">
    <property type="entry name" value="Synapsin_ATP-bd_dom"/>
</dbReference>
<reference evidence="3" key="1">
    <citation type="journal article" date="2021" name="Cell">
        <title>Tracing the genetic footprints of vertebrate landing in non-teleost ray-finned fishes.</title>
        <authorList>
            <person name="Bi X."/>
            <person name="Wang K."/>
            <person name="Yang L."/>
            <person name="Pan H."/>
            <person name="Jiang H."/>
            <person name="Wei Q."/>
            <person name="Fang M."/>
            <person name="Yu H."/>
            <person name="Zhu C."/>
            <person name="Cai Y."/>
            <person name="He Y."/>
            <person name="Gan X."/>
            <person name="Zeng H."/>
            <person name="Yu D."/>
            <person name="Zhu Y."/>
            <person name="Jiang H."/>
            <person name="Qiu Q."/>
            <person name="Yang H."/>
            <person name="Zhang Y.E."/>
            <person name="Wang W."/>
            <person name="Zhu M."/>
            <person name="He S."/>
            <person name="Zhang G."/>
        </authorList>
    </citation>
    <scope>NUCLEOTIDE SEQUENCE</scope>
    <source>
        <strain evidence="3">Bchr_001</strain>
    </source>
</reference>
<feature type="non-terminal residue" evidence="3">
    <location>
        <position position="1"/>
    </location>
</feature>
<name>A0ABS2YT69_POLSE</name>
<evidence type="ECO:0000256" key="1">
    <source>
        <dbReference type="SAM" id="Phobius"/>
    </source>
</evidence>
<gene>
    <name evidence="3" type="primary">Syn2_1</name>
    <name evidence="3" type="ORF">GTO92_0014964</name>
</gene>
<dbReference type="Pfam" id="PF02750">
    <property type="entry name" value="Synapsin_C"/>
    <property type="match status" value="1"/>
</dbReference>
<dbReference type="EMBL" id="JAAWVN010001347">
    <property type="protein sequence ID" value="MBN3289108.1"/>
    <property type="molecule type" value="Genomic_DNA"/>
</dbReference>
<sequence length="74" mass="8647">MLEQIAMTDRYRLWVDSCAEMFGGLDICAVKAVHGKDGKDYIIEVGFTTFFLWLQYVFFNLQDLSIHSTHFCIF</sequence>
<keyword evidence="1" id="KW-0472">Membrane</keyword>
<feature type="domain" description="Synapsin ATP-binding" evidence="2">
    <location>
        <begin position="1"/>
        <end position="47"/>
    </location>
</feature>
<dbReference type="Proteomes" id="UP001166052">
    <property type="component" value="Unassembled WGS sequence"/>
</dbReference>
<evidence type="ECO:0000313" key="4">
    <source>
        <dbReference type="Proteomes" id="UP001166052"/>
    </source>
</evidence>
<keyword evidence="4" id="KW-1185">Reference proteome</keyword>
<evidence type="ECO:0000313" key="3">
    <source>
        <dbReference type="EMBL" id="MBN3289108.1"/>
    </source>
</evidence>
<evidence type="ECO:0000259" key="2">
    <source>
        <dbReference type="Pfam" id="PF02750"/>
    </source>
</evidence>
<organism evidence="3 4">
    <name type="scientific">Polypterus senegalus</name>
    <name type="common">Senegal bichir</name>
    <dbReference type="NCBI Taxonomy" id="55291"/>
    <lineage>
        <taxon>Eukaryota</taxon>
        <taxon>Metazoa</taxon>
        <taxon>Chordata</taxon>
        <taxon>Craniata</taxon>
        <taxon>Vertebrata</taxon>
        <taxon>Euteleostomi</taxon>
        <taxon>Actinopterygii</taxon>
        <taxon>Polypteriformes</taxon>
        <taxon>Polypteridae</taxon>
        <taxon>Polypterus</taxon>
    </lineage>
</organism>
<proteinExistence type="predicted"/>
<keyword evidence="1" id="KW-1133">Transmembrane helix</keyword>
<dbReference type="PANTHER" id="PTHR10841:SF6">
    <property type="entry name" value="SYNAPSIN III"/>
    <property type="match status" value="1"/>
</dbReference>
<accession>A0ABS2YT69</accession>
<feature type="non-terminal residue" evidence="3">
    <location>
        <position position="74"/>
    </location>
</feature>
<dbReference type="PANTHER" id="PTHR10841">
    <property type="entry name" value="SYNAPSIN"/>
    <property type="match status" value="1"/>
</dbReference>
<dbReference type="SUPFAM" id="SSF56059">
    <property type="entry name" value="Glutathione synthetase ATP-binding domain-like"/>
    <property type="match status" value="1"/>
</dbReference>
<feature type="transmembrane region" description="Helical" evidence="1">
    <location>
        <begin position="41"/>
        <end position="59"/>
    </location>
</feature>